<dbReference type="AlphaFoldDB" id="A0A9X3IXT2"/>
<dbReference type="RefSeq" id="WP_267768205.1">
    <property type="nucleotide sequence ID" value="NZ_JAPNKE010000002.1"/>
</dbReference>
<organism evidence="1 2">
    <name type="scientific">Nannocystis pusilla</name>
    <dbReference type="NCBI Taxonomy" id="889268"/>
    <lineage>
        <taxon>Bacteria</taxon>
        <taxon>Pseudomonadati</taxon>
        <taxon>Myxococcota</taxon>
        <taxon>Polyangia</taxon>
        <taxon>Nannocystales</taxon>
        <taxon>Nannocystaceae</taxon>
        <taxon>Nannocystis</taxon>
    </lineage>
</organism>
<comment type="caution">
    <text evidence="1">The sequence shown here is derived from an EMBL/GenBank/DDBJ whole genome shotgun (WGS) entry which is preliminary data.</text>
</comment>
<proteinExistence type="predicted"/>
<evidence type="ECO:0000313" key="2">
    <source>
        <dbReference type="Proteomes" id="UP001150924"/>
    </source>
</evidence>
<sequence length="110" mass="11616">MQGARRRVLGIDRQRRIGLGLLLEIDEQLVDAVAVDVERDGAAGALALPQRLDAQTAVGHELAEAGAETGVEERVAAVAVEVADQQVVRLRGRRAGEDDAAARIDALDVA</sequence>
<name>A0A9X3IXT2_9BACT</name>
<dbReference type="Proteomes" id="UP001150924">
    <property type="component" value="Unassembled WGS sequence"/>
</dbReference>
<keyword evidence="2" id="KW-1185">Reference proteome</keyword>
<dbReference type="EMBL" id="JAPNKE010000002">
    <property type="protein sequence ID" value="MCY1006163.1"/>
    <property type="molecule type" value="Genomic_DNA"/>
</dbReference>
<reference evidence="1" key="1">
    <citation type="submission" date="2022-11" db="EMBL/GenBank/DDBJ databases">
        <title>Minimal conservation of predation-associated metabolite biosynthetic gene clusters underscores biosynthetic potential of Myxococcota including descriptions for ten novel species: Archangium lansinium sp. nov., Myxococcus landrumus sp. nov., Nannocystis bai.</title>
        <authorList>
            <person name="Ahearne A."/>
            <person name="Stevens C."/>
            <person name="Phillips K."/>
        </authorList>
    </citation>
    <scope>NUCLEOTIDE SEQUENCE</scope>
    <source>
        <strain evidence="1">Na p29</strain>
    </source>
</reference>
<gene>
    <name evidence="1" type="ORF">OV079_11435</name>
</gene>
<protein>
    <submittedName>
        <fullName evidence="1">Uncharacterized protein</fullName>
    </submittedName>
</protein>
<accession>A0A9X3IXT2</accession>
<evidence type="ECO:0000313" key="1">
    <source>
        <dbReference type="EMBL" id="MCY1006163.1"/>
    </source>
</evidence>